<comment type="caution">
    <text evidence="2">The sequence shown here is derived from an EMBL/GenBank/DDBJ whole genome shotgun (WGS) entry which is preliminary data.</text>
</comment>
<reference evidence="2 3" key="1">
    <citation type="submission" date="2024-01" db="EMBL/GenBank/DDBJ databases">
        <title>The genomes of 5 underutilized Papilionoideae crops provide insights into root nodulation and disease resistanc.</title>
        <authorList>
            <person name="Jiang F."/>
        </authorList>
    </citation>
    <scope>NUCLEOTIDE SEQUENCE [LARGE SCALE GENOMIC DNA]</scope>
    <source>
        <strain evidence="2">LVBAO_FW01</strain>
        <tissue evidence="2">Leaves</tissue>
    </source>
</reference>
<accession>A0AAN9PSK4</accession>
<dbReference type="EMBL" id="JAYMYQ010000010">
    <property type="protein sequence ID" value="KAK7307968.1"/>
    <property type="molecule type" value="Genomic_DNA"/>
</dbReference>
<dbReference type="Proteomes" id="UP001367508">
    <property type="component" value="Unassembled WGS sequence"/>
</dbReference>
<evidence type="ECO:0000256" key="1">
    <source>
        <dbReference type="SAM" id="MobiDB-lite"/>
    </source>
</evidence>
<proteinExistence type="predicted"/>
<dbReference type="AlphaFoldDB" id="A0AAN9PSK4"/>
<name>A0AAN9PSK4_CANGL</name>
<feature type="region of interest" description="Disordered" evidence="1">
    <location>
        <begin position="1"/>
        <end position="31"/>
    </location>
</feature>
<keyword evidence="3" id="KW-1185">Reference proteome</keyword>
<gene>
    <name evidence="2" type="ORF">VNO77_41487</name>
</gene>
<protein>
    <submittedName>
        <fullName evidence="2">Uncharacterized protein</fullName>
    </submittedName>
</protein>
<sequence length="135" mass="14007">MQDVVGGSKPLPTTRTSEVPATRPGEVPPNRPGEVFAARLPEISVAGLAEIFAARLAEVSVVGPVEVFVAGLDEAAADWPSDGAGSNIFSTWVTVATDAVGLDCVAIEKLSPTNLFKPKLTIRMVGSSSFVPETT</sequence>
<organism evidence="2 3">
    <name type="scientific">Canavalia gladiata</name>
    <name type="common">Sword bean</name>
    <name type="synonym">Dolichos gladiatus</name>
    <dbReference type="NCBI Taxonomy" id="3824"/>
    <lineage>
        <taxon>Eukaryota</taxon>
        <taxon>Viridiplantae</taxon>
        <taxon>Streptophyta</taxon>
        <taxon>Embryophyta</taxon>
        <taxon>Tracheophyta</taxon>
        <taxon>Spermatophyta</taxon>
        <taxon>Magnoliopsida</taxon>
        <taxon>eudicotyledons</taxon>
        <taxon>Gunneridae</taxon>
        <taxon>Pentapetalae</taxon>
        <taxon>rosids</taxon>
        <taxon>fabids</taxon>
        <taxon>Fabales</taxon>
        <taxon>Fabaceae</taxon>
        <taxon>Papilionoideae</taxon>
        <taxon>50 kb inversion clade</taxon>
        <taxon>NPAAA clade</taxon>
        <taxon>indigoferoid/millettioid clade</taxon>
        <taxon>Phaseoleae</taxon>
        <taxon>Canavalia</taxon>
    </lineage>
</organism>
<evidence type="ECO:0000313" key="2">
    <source>
        <dbReference type="EMBL" id="KAK7307968.1"/>
    </source>
</evidence>
<evidence type="ECO:0000313" key="3">
    <source>
        <dbReference type="Proteomes" id="UP001367508"/>
    </source>
</evidence>